<protein>
    <recommendedName>
        <fullName evidence="3">Sigma-70, region 4</fullName>
    </recommendedName>
</protein>
<proteinExistence type="predicted"/>
<evidence type="ECO:0008006" key="3">
    <source>
        <dbReference type="Google" id="ProtNLM"/>
    </source>
</evidence>
<evidence type="ECO:0000313" key="2">
    <source>
        <dbReference type="Proteomes" id="UP001600894"/>
    </source>
</evidence>
<name>A0ABQ0AZG0_9FIRM</name>
<keyword evidence="2" id="KW-1185">Reference proteome</keyword>
<organism evidence="1 2">
    <name type="scientific">Enterocloster alcoholdehydrogenati</name>
    <dbReference type="NCBI Taxonomy" id="2547410"/>
    <lineage>
        <taxon>Bacteria</taxon>
        <taxon>Bacillati</taxon>
        <taxon>Bacillota</taxon>
        <taxon>Clostridia</taxon>
        <taxon>Lachnospirales</taxon>
        <taxon>Lachnospiraceae</taxon>
        <taxon>Enterocloster</taxon>
    </lineage>
</organism>
<dbReference type="InterPro" id="IPR013324">
    <property type="entry name" value="RNA_pol_sigma_r3/r4-like"/>
</dbReference>
<reference evidence="1 2" key="1">
    <citation type="submission" date="2024-04" db="EMBL/GenBank/DDBJ databases">
        <title>Defined microbial consortia suppress multidrug-resistant proinflammatory Enterobacteriaceae via ecological control.</title>
        <authorList>
            <person name="Furuichi M."/>
            <person name="Kawaguchi T."/>
            <person name="Pust M."/>
            <person name="Yasuma K."/>
            <person name="Plichta D."/>
            <person name="Hasegawa N."/>
            <person name="Ohya T."/>
            <person name="Bhattarai S."/>
            <person name="Sasajima S."/>
            <person name="Aoto Y."/>
            <person name="Tuganbaev T."/>
            <person name="Yaginuma M."/>
            <person name="Ueda M."/>
            <person name="Okahashi N."/>
            <person name="Amafuji K."/>
            <person name="Kiridooshi Y."/>
            <person name="Sugita K."/>
            <person name="Strazar M."/>
            <person name="Skelly A."/>
            <person name="Suda W."/>
            <person name="Hattori M."/>
            <person name="Nakamoto N."/>
            <person name="Caballero S."/>
            <person name="Norman J."/>
            <person name="Olle B."/>
            <person name="Tanoue T."/>
            <person name="Arita M."/>
            <person name="Bucci V."/>
            <person name="Atarashi K."/>
            <person name="Xavier R."/>
            <person name="Honda K."/>
        </authorList>
    </citation>
    <scope>NUCLEOTIDE SEQUENCE [LARGE SCALE GENOMIC DNA]</scope>
    <source>
        <strain evidence="2">f13</strain>
    </source>
</reference>
<evidence type="ECO:0000313" key="1">
    <source>
        <dbReference type="EMBL" id="GAA6269429.1"/>
    </source>
</evidence>
<accession>A0ABQ0AZG0</accession>
<sequence>MQLQNGREKFFFKVLDGKSFEELAVKFGLGYKGVTVVYYRAIKKIRERIEKNGF</sequence>
<dbReference type="EMBL" id="BAABXL010000001">
    <property type="protein sequence ID" value="GAA6269429.1"/>
    <property type="molecule type" value="Genomic_DNA"/>
</dbReference>
<gene>
    <name evidence="1" type="ORF">F130042H8_24890</name>
</gene>
<comment type="caution">
    <text evidence="1">The sequence shown here is derived from an EMBL/GenBank/DDBJ whole genome shotgun (WGS) entry which is preliminary data.</text>
</comment>
<dbReference type="Proteomes" id="UP001600894">
    <property type="component" value="Unassembled WGS sequence"/>
</dbReference>
<dbReference type="SUPFAM" id="SSF88659">
    <property type="entry name" value="Sigma3 and sigma4 domains of RNA polymerase sigma factors"/>
    <property type="match status" value="1"/>
</dbReference>